<dbReference type="GO" id="GO:0006259">
    <property type="term" value="P:DNA metabolic process"/>
    <property type="evidence" value="ECO:0007669"/>
    <property type="project" value="UniProtKB-ARBA"/>
</dbReference>
<evidence type="ECO:0000259" key="1">
    <source>
        <dbReference type="SMART" id="SM00479"/>
    </source>
</evidence>
<dbReference type="SUPFAM" id="SSF53098">
    <property type="entry name" value="Ribonuclease H-like"/>
    <property type="match status" value="1"/>
</dbReference>
<dbReference type="GO" id="GO:0003676">
    <property type="term" value="F:nucleic acid binding"/>
    <property type="evidence" value="ECO:0007669"/>
    <property type="project" value="InterPro"/>
</dbReference>
<protein>
    <submittedName>
        <fullName evidence="2">DNA polymerase III subunit epsilon</fullName>
    </submittedName>
</protein>
<dbReference type="CDD" id="cd06130">
    <property type="entry name" value="DNA_pol_III_epsilon_like"/>
    <property type="match status" value="1"/>
</dbReference>
<comment type="caution">
    <text evidence="2">The sequence shown here is derived from an EMBL/GenBank/DDBJ whole genome shotgun (WGS) entry which is preliminary data.</text>
</comment>
<organism evidence="2 3">
    <name type="scientific">Lacihabitans soyangensis</name>
    <dbReference type="NCBI Taxonomy" id="869394"/>
    <lineage>
        <taxon>Bacteria</taxon>
        <taxon>Pseudomonadati</taxon>
        <taxon>Bacteroidota</taxon>
        <taxon>Cytophagia</taxon>
        <taxon>Cytophagales</taxon>
        <taxon>Leadbetterellaceae</taxon>
        <taxon>Lacihabitans</taxon>
    </lineage>
</organism>
<dbReference type="Pfam" id="PF00929">
    <property type="entry name" value="RNase_T"/>
    <property type="match status" value="1"/>
</dbReference>
<reference evidence="2 3" key="1">
    <citation type="submission" date="2018-11" db="EMBL/GenBank/DDBJ databases">
        <title>Novel bacteria species description.</title>
        <authorList>
            <person name="Han J.-H."/>
        </authorList>
    </citation>
    <scope>NUCLEOTIDE SEQUENCE [LARGE SCALE GENOMIC DNA]</scope>
    <source>
        <strain evidence="2 3">KCTC23259</strain>
    </source>
</reference>
<name>A0AAE3GZQ7_9BACT</name>
<feature type="domain" description="Exonuclease" evidence="1">
    <location>
        <begin position="2"/>
        <end position="168"/>
    </location>
</feature>
<accession>A0AAE3GZQ7</accession>
<dbReference type="RefSeq" id="WP_255035993.1">
    <property type="nucleotide sequence ID" value="NZ_RJUF01000007.1"/>
</dbReference>
<dbReference type="PANTHER" id="PTHR30231:SF42">
    <property type="entry name" value="EXONUCLEASE"/>
    <property type="match status" value="1"/>
</dbReference>
<sequence>MEFVAIDFETATWHKDSACAVGIVHVKNEEIVEEFYTLIQPPGNEYMYHNTKVHGITAKDTFLAPTFDEVYPKIKQLMQGKMVVAHNESFDRNVLYHTMESYGLNYSDLQIKSRWECTVKIFRKKGNFKVNLAACCARYDIPLDHHNALSDARACAKLYLIHKMPLFN</sequence>
<evidence type="ECO:0000313" key="3">
    <source>
        <dbReference type="Proteomes" id="UP001204144"/>
    </source>
</evidence>
<evidence type="ECO:0000313" key="2">
    <source>
        <dbReference type="EMBL" id="MCP9762238.1"/>
    </source>
</evidence>
<dbReference type="SMART" id="SM00479">
    <property type="entry name" value="EXOIII"/>
    <property type="match status" value="1"/>
</dbReference>
<dbReference type="EMBL" id="RJUF01000007">
    <property type="protein sequence ID" value="MCP9762238.1"/>
    <property type="molecule type" value="Genomic_DNA"/>
</dbReference>
<dbReference type="InterPro" id="IPR013520">
    <property type="entry name" value="Ribonucl_H"/>
</dbReference>
<keyword evidence="3" id="KW-1185">Reference proteome</keyword>
<dbReference type="AlphaFoldDB" id="A0AAE3GZQ7"/>
<dbReference type="InterPro" id="IPR012337">
    <property type="entry name" value="RNaseH-like_sf"/>
</dbReference>
<dbReference type="Proteomes" id="UP001204144">
    <property type="component" value="Unassembled WGS sequence"/>
</dbReference>
<dbReference type="Gene3D" id="3.30.420.10">
    <property type="entry name" value="Ribonuclease H-like superfamily/Ribonuclease H"/>
    <property type="match status" value="1"/>
</dbReference>
<proteinExistence type="predicted"/>
<dbReference type="GO" id="GO:0008408">
    <property type="term" value="F:3'-5' exonuclease activity"/>
    <property type="evidence" value="ECO:0007669"/>
    <property type="project" value="TreeGrafter"/>
</dbReference>
<dbReference type="InterPro" id="IPR036397">
    <property type="entry name" value="RNaseH_sf"/>
</dbReference>
<dbReference type="GO" id="GO:0005829">
    <property type="term" value="C:cytosol"/>
    <property type="evidence" value="ECO:0007669"/>
    <property type="project" value="TreeGrafter"/>
</dbReference>
<dbReference type="PANTHER" id="PTHR30231">
    <property type="entry name" value="DNA POLYMERASE III SUBUNIT EPSILON"/>
    <property type="match status" value="1"/>
</dbReference>
<gene>
    <name evidence="2" type="ORF">EGI31_04670</name>
</gene>